<dbReference type="SMART" id="SM00826">
    <property type="entry name" value="PKS_DH"/>
    <property type="match status" value="1"/>
</dbReference>
<evidence type="ECO:0000313" key="13">
    <source>
        <dbReference type="Proteomes" id="UP001140510"/>
    </source>
</evidence>
<dbReference type="InterPro" id="IPR020806">
    <property type="entry name" value="PKS_PP-bd"/>
</dbReference>
<evidence type="ECO:0000256" key="3">
    <source>
        <dbReference type="ARBA" id="ARBA00022679"/>
    </source>
</evidence>
<keyword evidence="1" id="KW-0596">Phosphopantetheine</keyword>
<dbReference type="Pfam" id="PF00109">
    <property type="entry name" value="ketoacyl-synt"/>
    <property type="match status" value="1"/>
</dbReference>
<dbReference type="GO" id="GO:0016491">
    <property type="term" value="F:oxidoreductase activity"/>
    <property type="evidence" value="ECO:0007669"/>
    <property type="project" value="UniProtKB-KW"/>
</dbReference>
<dbReference type="Proteomes" id="UP001140510">
    <property type="component" value="Unassembled WGS sequence"/>
</dbReference>
<dbReference type="GO" id="GO:0004312">
    <property type="term" value="F:fatty acid synthase activity"/>
    <property type="evidence" value="ECO:0007669"/>
    <property type="project" value="TreeGrafter"/>
</dbReference>
<dbReference type="SMART" id="SM00823">
    <property type="entry name" value="PKS_PP"/>
    <property type="match status" value="1"/>
</dbReference>
<dbReference type="InterPro" id="IPR029063">
    <property type="entry name" value="SAM-dependent_MTases_sf"/>
</dbReference>
<keyword evidence="3" id="KW-0808">Transferase</keyword>
<dbReference type="GO" id="GO:0044550">
    <property type="term" value="P:secondary metabolite biosynthetic process"/>
    <property type="evidence" value="ECO:0007669"/>
    <property type="project" value="UniProtKB-ARBA"/>
</dbReference>
<dbReference type="SUPFAM" id="SSF53335">
    <property type="entry name" value="S-adenosyl-L-methionine-dependent methyltransferases"/>
    <property type="match status" value="1"/>
</dbReference>
<dbReference type="GO" id="GO:0031177">
    <property type="term" value="F:phosphopantetheine binding"/>
    <property type="evidence" value="ECO:0007669"/>
    <property type="project" value="InterPro"/>
</dbReference>
<dbReference type="InterPro" id="IPR057326">
    <property type="entry name" value="KR_dom"/>
</dbReference>
<dbReference type="Pfam" id="PF02801">
    <property type="entry name" value="Ketoacyl-synt_C"/>
    <property type="match status" value="1"/>
</dbReference>
<dbReference type="InterPro" id="IPR049552">
    <property type="entry name" value="PKS_DH_N"/>
</dbReference>
<dbReference type="InterPro" id="IPR020841">
    <property type="entry name" value="PKS_Beta-ketoAc_synthase_dom"/>
</dbReference>
<evidence type="ECO:0000259" key="11">
    <source>
        <dbReference type="PROSITE" id="PS52019"/>
    </source>
</evidence>
<dbReference type="InterPro" id="IPR013149">
    <property type="entry name" value="ADH-like_C"/>
</dbReference>
<dbReference type="InterPro" id="IPR016039">
    <property type="entry name" value="Thiolase-like"/>
</dbReference>
<evidence type="ECO:0000313" key="12">
    <source>
        <dbReference type="EMBL" id="KAJ4404176.1"/>
    </source>
</evidence>
<dbReference type="GO" id="GO:0006633">
    <property type="term" value="P:fatty acid biosynthetic process"/>
    <property type="evidence" value="ECO:0007669"/>
    <property type="project" value="InterPro"/>
</dbReference>
<dbReference type="CDD" id="cd02440">
    <property type="entry name" value="AdoMet_MTases"/>
    <property type="match status" value="1"/>
</dbReference>
<organism evidence="12 13">
    <name type="scientific">Didymella pomorum</name>
    <dbReference type="NCBI Taxonomy" id="749634"/>
    <lineage>
        <taxon>Eukaryota</taxon>
        <taxon>Fungi</taxon>
        <taxon>Dikarya</taxon>
        <taxon>Ascomycota</taxon>
        <taxon>Pezizomycotina</taxon>
        <taxon>Dothideomycetes</taxon>
        <taxon>Pleosporomycetidae</taxon>
        <taxon>Pleosporales</taxon>
        <taxon>Pleosporineae</taxon>
        <taxon>Didymellaceae</taxon>
        <taxon>Didymella</taxon>
    </lineage>
</organism>
<dbReference type="PROSITE" id="PS52019">
    <property type="entry name" value="PKS_MFAS_DH"/>
    <property type="match status" value="1"/>
</dbReference>
<dbReference type="FunFam" id="3.40.47.10:FF:000019">
    <property type="entry name" value="Polyketide synthase type I"/>
    <property type="match status" value="1"/>
</dbReference>
<dbReference type="InterPro" id="IPR009081">
    <property type="entry name" value="PP-bd_ACP"/>
</dbReference>
<keyword evidence="2" id="KW-0597">Phosphoprotein</keyword>
<dbReference type="PROSITE" id="PS51257">
    <property type="entry name" value="PROKAR_LIPOPROTEIN"/>
    <property type="match status" value="1"/>
</dbReference>
<sequence length="2577" mass="281778">MADPKVDSMPIAVLGFGCRFPGGVTSGEEFWDFLTEKKSAHSGVPSDRYRADSFYHPDGDRYGTTNNRAGHFLVEDISLFDAPFFSISPAEAMAMDPMQRLMLEVSYEAFENSGVPMAKVSGSNTSCFIGCFTKDYEEMLRRDMELAPKYQSTGASQTMLSNRISYFFNMKGPSISLDTACSSGLIAVHLACQSLRTGESTMAIAGGSNLILSPDIQIEMSDMHFLSPDSISYAFDKRANGYARGEGIGAVILKPLELALRDKDPIRAVIRGTASSSDGRTPGITMPSTDAQVALIRSAYASAGCDVGQTGYFEAHGTGTAAGDPIETAAIAKVFSTHRLSTPGHEKDSLRIGSVKTNVGHLEGASGIAGLIKAVLSVEKGAIAPNIWFEQGNPAIQFEEWLLRVPTEVEQWPLQGVRRASVNSFGYGGTNAHLILDDAENFLKQYSINKDLTEIDSGPAVDSPSVSSRRSRMFKISANDERGLALIAKALADYLPSHRILDEHNFLDNLAYTLCERRSLLPYSAIITATDTLELADKLKRAIPNFRTQSSPVRVGFVFTGQGAQWWRMGRELLRYPLFQSALLESDAIIKKLGADWSLIAEFVKDEASSRVNEATFSQPICTALQIALVDLLFSWNVYPQSVVGHSSGEIAAAYAVGALSQESAIAVAYFRGLLSPKIKQSGMQGRMMAVGLSEYEAQAEINASKKELGQVVIACVNSPRSVTLSGDSDAVVTLQEGLQRKGVSAKMLQVDTAYHSHHMRMIAAEYLAALQEAGVAPLKATEQRTMFSSVTEDTIVCDALGADYWVSNLVGTVRFSQALRNLCLDNTQSTGSAASSVDVLLEVGPHALFKGPVNGVLEEAFNGASQIQYLSLLTREKPADVTALDTIGQLSSCGHPVDLHAVNFPLEGTKQPVVLTDLPRYPWNHTRSYWWESRLSRDYRFRQFPRTDILGAPVSDWNPMEPRFRNFLRLREQPWLRDHVVQGNILFPACGYISMAIEACRQMCSIAPSWLASQSSKGVSQYRLREVSISRALLIPETDDGVEVSFSMRLAASTPAALASAWHDFRVYSYTKEVGWVENCRGLVSVSSQPIADAVLAAECHCEWQEARTSTTISLNSKSFYERVDKIGLTYGPTFQGLEDVRIHNREGRASGSLQVTNTRTASQKEFEHDRMLHPATLDNFLQLALAALGGANMAGLETPMVPTFIADISVSASIAAQTGDSLHVIATAQRNGAREANGDIFALDSTTSKPVVLVDGFKLIALDVSDSVSEVQAMPTYCFSAFWQPDVDLLGPYNLDRELRAAAQAGGCQGSVRQLELLSHYFIDQTLRQIGENEVNSMLPHHQRFYRNLRHLQEAVLRGAHPAQTAEWQCLDNPNVTIRMQGMIEHYRDHASAHDGKLLVRVGETLPSVLRQDVEPLALMTQGNLLESYYTTAVGMPRTYAQITRYIAMLSHKNPNLNYLEIGAGTGGATVPVLEGFTNPDGSQTQPRLQSYTYTDISSYFFERAAEKFADYTPFMDFKKLDVEHDPEAQGFEPGSCDVIVAANVLHATSDIHRTMTHVRKLLRPGGRLILLEMTNRLLAASVIFGTLPGWWNASEEWRTEGPLLTEAQWEETLRSTGFSGLQVSSPDVMDPLEEGTRLMIATAIEKTLNINNGMITPPENSQVVILCAESRTKMNCLEVPLRLRAKMEGAGFQTLLLRFSKATVEQLTAALCVSFVEFDEPMLTNPSEEEFKTIQRILEVSTRLLWVTRGAASSGSPRAELALSQGLGRTLNAENGRFSCLTIDLDNEHRLIAEEVANLLYSMVTAGYGGSDLHENADSELIERRGIFHIRRTIGDHTSNQLINARTSPDAVPPQLEPLQLQERALKLKARTSNKDGFIFENDQEHLEPLVPHEIEIEVRANSAQAKDVAFSDDVSAHHTWSRGCSGVVTRSGASTPFSVGDQVIALCTGALTTHVRISAAFAHRLPSSTTLEAGALLPLAYTTAYYCLAHLSRLEHGEYVLIHEATSPVGEAALQIATKLGAKVLMTTSNEDEKAHLLVKYGVSESAILPSLESNFVVDTRRMTEGRGVDVILNALRGEALQTSFSCMAPFGRFLELGTSNAQANERLEMSPLRRNVNFTSVDMEYLLTHKPALASEMFQSAMQFVVDHNLRISTPATTKTWSELTESVEILQGGSDLVLTCSGADRVLVAQRPLEQISLNPNGTYLLAGGLGGLGRSIASWLVQHGAKHLIFVSRSGACSTKASTFLATLHASFIHTSVIQCDISDPFALSDTLSQTLKTFPPLHGVIQAAMKLNDSIFNSMTHSQWMSTILPKVHGSKNLHEATLTEPLDFFILLSSLHGHIGNPGQANYAAGCAYQVALAKYRNTIGLPAVAIDLGIVEDVGYVVETQDAGKKITVQGFKPISEVEMLALIELGIREPMKGHIITGLDSDMHISQLTEERGVPFFARDPALSHLDWLRPHRATTGKQTTADSPTSKSVSLRSQLALASTNDAAQGLILTALLKKLSKSLMMEVADLDAARPLSTYGIDSLVAVELKGWVQREIEVKLSVFDIIQATSINALVDKIADRTW</sequence>
<dbReference type="Pfam" id="PF00107">
    <property type="entry name" value="ADH_zinc_N"/>
    <property type="match status" value="1"/>
</dbReference>
<dbReference type="SUPFAM" id="SSF47336">
    <property type="entry name" value="ACP-like"/>
    <property type="match status" value="1"/>
</dbReference>
<dbReference type="InterPro" id="IPR013217">
    <property type="entry name" value="Methyltransf_12"/>
</dbReference>
<reference evidence="12" key="1">
    <citation type="submission" date="2022-10" db="EMBL/GenBank/DDBJ databases">
        <title>Tapping the CABI collections for fungal endophytes: first genome assemblies for Collariella, Neodidymelliopsis, Ascochyta clinopodiicola, Didymella pomorum, Didymosphaeria variabile, Neocosmospora piperis and Neocucurbitaria cava.</title>
        <authorList>
            <person name="Hill R."/>
        </authorList>
    </citation>
    <scope>NUCLEOTIDE SEQUENCE</scope>
    <source>
        <strain evidence="12">IMI 355091</strain>
    </source>
</reference>
<dbReference type="Pfam" id="PF14765">
    <property type="entry name" value="PS-DH"/>
    <property type="match status" value="1"/>
</dbReference>
<dbReference type="CDD" id="cd00833">
    <property type="entry name" value="PKS"/>
    <property type="match status" value="1"/>
</dbReference>
<dbReference type="InterPro" id="IPR013968">
    <property type="entry name" value="PKS_KR"/>
</dbReference>
<feature type="active site" description="Proton donor; for dehydratase activity" evidence="8">
    <location>
        <position position="1180"/>
    </location>
</feature>
<evidence type="ECO:0008006" key="14">
    <source>
        <dbReference type="Google" id="ProtNLM"/>
    </source>
</evidence>
<dbReference type="GO" id="GO:0004315">
    <property type="term" value="F:3-oxoacyl-[acyl-carrier-protein] synthase activity"/>
    <property type="evidence" value="ECO:0007669"/>
    <property type="project" value="InterPro"/>
</dbReference>
<feature type="domain" description="Ketosynthase family 3 (KS3)" evidence="10">
    <location>
        <begin position="8"/>
        <end position="438"/>
    </location>
</feature>
<accession>A0A9W8ZDH9</accession>
<feature type="domain" description="Carrier" evidence="9">
    <location>
        <begin position="2499"/>
        <end position="2576"/>
    </location>
</feature>
<dbReference type="Pfam" id="PF08242">
    <property type="entry name" value="Methyltransf_12"/>
    <property type="match status" value="1"/>
</dbReference>
<protein>
    <recommendedName>
        <fullName evidence="14">Polyketide synthase</fullName>
    </recommendedName>
</protein>
<dbReference type="InterPro" id="IPR014031">
    <property type="entry name" value="Ketoacyl_synth_C"/>
</dbReference>
<feature type="active site" description="Proton acceptor; for dehydratase activity" evidence="8">
    <location>
        <position position="980"/>
    </location>
</feature>
<keyword evidence="13" id="KW-1185">Reference proteome</keyword>
<dbReference type="SMART" id="SM00825">
    <property type="entry name" value="PKS_KS"/>
    <property type="match status" value="1"/>
</dbReference>
<keyword evidence="7" id="KW-0012">Acyltransferase</keyword>
<feature type="region of interest" description="N-terminal hotdog fold" evidence="8">
    <location>
        <begin position="948"/>
        <end position="1092"/>
    </location>
</feature>
<keyword evidence="4" id="KW-0521">NADP</keyword>
<dbReference type="SUPFAM" id="SSF55048">
    <property type="entry name" value="Probable ACP-binding domain of malonyl-CoA ACP transacylase"/>
    <property type="match status" value="1"/>
</dbReference>
<dbReference type="InterPro" id="IPR011032">
    <property type="entry name" value="GroES-like_sf"/>
</dbReference>
<dbReference type="InterPro" id="IPR014043">
    <property type="entry name" value="Acyl_transferase_dom"/>
</dbReference>
<dbReference type="InterPro" id="IPR014030">
    <property type="entry name" value="Ketoacyl_synth_N"/>
</dbReference>
<dbReference type="InterPro" id="IPR001227">
    <property type="entry name" value="Ac_transferase_dom_sf"/>
</dbReference>
<dbReference type="InterPro" id="IPR032821">
    <property type="entry name" value="PKS_assoc"/>
</dbReference>
<dbReference type="EMBL" id="JAPEVA010000045">
    <property type="protein sequence ID" value="KAJ4404176.1"/>
    <property type="molecule type" value="Genomic_DNA"/>
</dbReference>
<dbReference type="InterPro" id="IPR020807">
    <property type="entry name" value="PKS_DH"/>
</dbReference>
<dbReference type="InterPro" id="IPR016036">
    <property type="entry name" value="Malonyl_transacylase_ACP-bd"/>
</dbReference>
<evidence type="ECO:0000256" key="8">
    <source>
        <dbReference type="PROSITE-ProRule" id="PRU01363"/>
    </source>
</evidence>
<evidence type="ECO:0000256" key="7">
    <source>
        <dbReference type="ARBA" id="ARBA00023315"/>
    </source>
</evidence>
<dbReference type="Gene3D" id="3.40.50.720">
    <property type="entry name" value="NAD(P)-binding Rossmann-like Domain"/>
    <property type="match status" value="3"/>
</dbReference>
<dbReference type="Gene3D" id="1.10.1200.10">
    <property type="entry name" value="ACP-like"/>
    <property type="match status" value="1"/>
</dbReference>
<gene>
    <name evidence="12" type="ORF">N0V91_006078</name>
</gene>
<dbReference type="Gene3D" id="3.10.129.110">
    <property type="entry name" value="Polyketide synthase dehydratase"/>
    <property type="match status" value="1"/>
</dbReference>
<dbReference type="SUPFAM" id="SSF50129">
    <property type="entry name" value="GroES-like"/>
    <property type="match status" value="1"/>
</dbReference>
<dbReference type="PANTHER" id="PTHR43775:SF29">
    <property type="entry name" value="ASPERFURANONE POLYKETIDE SYNTHASE AFOG-RELATED"/>
    <property type="match status" value="1"/>
</dbReference>
<dbReference type="Pfam" id="PF23297">
    <property type="entry name" value="ACP_SdgA_C"/>
    <property type="match status" value="1"/>
</dbReference>
<dbReference type="PROSITE" id="PS52004">
    <property type="entry name" value="KS3_2"/>
    <property type="match status" value="1"/>
</dbReference>
<evidence type="ECO:0000256" key="6">
    <source>
        <dbReference type="ARBA" id="ARBA00023268"/>
    </source>
</evidence>
<dbReference type="InterPro" id="IPR049551">
    <property type="entry name" value="PKS_DH_C"/>
</dbReference>
<dbReference type="SUPFAM" id="SSF52151">
    <property type="entry name" value="FabD/lysophospholipase-like"/>
    <property type="match status" value="1"/>
</dbReference>
<dbReference type="Gene3D" id="3.40.47.10">
    <property type="match status" value="1"/>
</dbReference>
<name>A0A9W8ZDH9_9PLEO</name>
<dbReference type="Gene3D" id="3.90.180.10">
    <property type="entry name" value="Medium-chain alcohol dehydrogenases, catalytic domain"/>
    <property type="match status" value="1"/>
</dbReference>
<dbReference type="PROSITE" id="PS00606">
    <property type="entry name" value="KS3_1"/>
    <property type="match status" value="1"/>
</dbReference>
<dbReference type="Gene3D" id="3.40.366.10">
    <property type="entry name" value="Malonyl-Coenzyme A Acyl Carrier Protein, domain 2"/>
    <property type="match status" value="1"/>
</dbReference>
<dbReference type="InterPro" id="IPR016035">
    <property type="entry name" value="Acyl_Trfase/lysoPLipase"/>
</dbReference>
<dbReference type="SMART" id="SM00822">
    <property type="entry name" value="PKS_KR"/>
    <property type="match status" value="1"/>
</dbReference>
<dbReference type="Pfam" id="PF16197">
    <property type="entry name" value="KAsynt_C_assoc"/>
    <property type="match status" value="1"/>
</dbReference>
<dbReference type="SMART" id="SM00829">
    <property type="entry name" value="PKS_ER"/>
    <property type="match status" value="1"/>
</dbReference>
<evidence type="ECO:0000259" key="10">
    <source>
        <dbReference type="PROSITE" id="PS52004"/>
    </source>
</evidence>
<dbReference type="SUPFAM" id="SSF53901">
    <property type="entry name" value="Thiolase-like"/>
    <property type="match status" value="1"/>
</dbReference>
<comment type="caution">
    <text evidence="12">The sequence shown here is derived from an EMBL/GenBank/DDBJ whole genome shotgun (WGS) entry which is preliminary data.</text>
</comment>
<dbReference type="SUPFAM" id="SSF51735">
    <property type="entry name" value="NAD(P)-binding Rossmann-fold domains"/>
    <property type="match status" value="2"/>
</dbReference>
<dbReference type="InterPro" id="IPR020843">
    <property type="entry name" value="ER"/>
</dbReference>
<dbReference type="Pfam" id="PF08659">
    <property type="entry name" value="KR"/>
    <property type="match status" value="1"/>
</dbReference>
<dbReference type="InterPro" id="IPR036736">
    <property type="entry name" value="ACP-like_sf"/>
</dbReference>
<evidence type="ECO:0000256" key="5">
    <source>
        <dbReference type="ARBA" id="ARBA00023002"/>
    </source>
</evidence>
<evidence type="ECO:0000256" key="2">
    <source>
        <dbReference type="ARBA" id="ARBA00022553"/>
    </source>
</evidence>
<feature type="domain" description="PKS/mFAS DH" evidence="11">
    <location>
        <begin position="948"/>
        <end position="1270"/>
    </location>
</feature>
<dbReference type="Pfam" id="PF00698">
    <property type="entry name" value="Acyl_transf_1"/>
    <property type="match status" value="1"/>
</dbReference>
<feature type="region of interest" description="C-terminal hotdog fold" evidence="8">
    <location>
        <begin position="1113"/>
        <end position="1270"/>
    </location>
</feature>
<proteinExistence type="predicted"/>
<evidence type="ECO:0000259" key="9">
    <source>
        <dbReference type="PROSITE" id="PS50075"/>
    </source>
</evidence>
<dbReference type="InterPro" id="IPR036291">
    <property type="entry name" value="NAD(P)-bd_dom_sf"/>
</dbReference>
<dbReference type="InterPro" id="IPR018201">
    <property type="entry name" value="Ketoacyl_synth_AS"/>
</dbReference>
<keyword evidence="6" id="KW-0511">Multifunctional enzyme</keyword>
<dbReference type="PROSITE" id="PS50075">
    <property type="entry name" value="CARRIER"/>
    <property type="match status" value="1"/>
</dbReference>
<dbReference type="Gene3D" id="3.40.50.150">
    <property type="entry name" value="Vaccinia Virus protein VP39"/>
    <property type="match status" value="1"/>
</dbReference>
<dbReference type="InterPro" id="IPR042104">
    <property type="entry name" value="PKS_dehydratase_sf"/>
</dbReference>
<dbReference type="InterPro" id="IPR050091">
    <property type="entry name" value="PKS_NRPS_Biosynth_Enz"/>
</dbReference>
<evidence type="ECO:0000256" key="1">
    <source>
        <dbReference type="ARBA" id="ARBA00022450"/>
    </source>
</evidence>
<dbReference type="PANTHER" id="PTHR43775">
    <property type="entry name" value="FATTY ACID SYNTHASE"/>
    <property type="match status" value="1"/>
</dbReference>
<dbReference type="OrthoDB" id="329835at2759"/>
<evidence type="ECO:0000256" key="4">
    <source>
        <dbReference type="ARBA" id="ARBA00022857"/>
    </source>
</evidence>
<dbReference type="InterPro" id="IPR049900">
    <property type="entry name" value="PKS_mFAS_DH"/>
</dbReference>
<dbReference type="CDD" id="cd05195">
    <property type="entry name" value="enoyl_red"/>
    <property type="match status" value="1"/>
</dbReference>
<dbReference type="Pfam" id="PF21089">
    <property type="entry name" value="PKS_DH_N"/>
    <property type="match status" value="1"/>
</dbReference>
<keyword evidence="5" id="KW-0560">Oxidoreductase</keyword>
<dbReference type="SMART" id="SM00827">
    <property type="entry name" value="PKS_AT"/>
    <property type="match status" value="1"/>
</dbReference>